<dbReference type="GO" id="GO:0047804">
    <property type="term" value="F:cysteine-S-conjugate beta-lyase activity"/>
    <property type="evidence" value="ECO:0007669"/>
    <property type="project" value="UniProtKB-EC"/>
</dbReference>
<evidence type="ECO:0000259" key="6">
    <source>
        <dbReference type="Pfam" id="PF00155"/>
    </source>
</evidence>
<accession>L1MEL4</accession>
<organism evidence="7 8">
    <name type="scientific">Corynebacterium durum F0235</name>
    <dbReference type="NCBI Taxonomy" id="1035195"/>
    <lineage>
        <taxon>Bacteria</taxon>
        <taxon>Bacillati</taxon>
        <taxon>Actinomycetota</taxon>
        <taxon>Actinomycetes</taxon>
        <taxon>Mycobacteriales</taxon>
        <taxon>Corynebacteriaceae</taxon>
        <taxon>Corynebacterium</taxon>
    </lineage>
</organism>
<feature type="domain" description="Aminotransferase class I/classII large" evidence="6">
    <location>
        <begin position="24"/>
        <end position="368"/>
    </location>
</feature>
<evidence type="ECO:0000256" key="1">
    <source>
        <dbReference type="ARBA" id="ARBA00001933"/>
    </source>
</evidence>
<evidence type="ECO:0000313" key="8">
    <source>
        <dbReference type="Proteomes" id="UP000010445"/>
    </source>
</evidence>
<dbReference type="EC" id="4.4.1.13" evidence="2"/>
<dbReference type="PANTHER" id="PTHR43525">
    <property type="entry name" value="PROTEIN MALY"/>
    <property type="match status" value="1"/>
</dbReference>
<sequence>MDFPSLTELKARNTLKWTRYGDDVLPLWVAESDFSTCPEVKAAIMDAVQRESFGYPPDGHGLAPALAAFSTTHYGWDIDPARIFPVPDVVRGVYLALSFLTKPESPTIIPAPAYMPFWELTAATGRETMVIDAYGGLDLNDIEDCFKRGAGSLILCNPYNPLGYTFSREFLIELADLTARYDARIISDEIHGPLVYDGTHIPAASVSDTAAQVCVTVTATSKAWNIAGLKCAQMIFTNDEDVARWNAVPWMLRDGVSILGLVAAQACYEAPTNFLDDQVAQLKANRDFLVEELPKRAPGVLTANPEATYLMWLDFRNTPLADRPAAQLMRKAKIALNEGTTFGQGGEGHARLNFACSPDTLEIAIDRIASAVAG</sequence>
<evidence type="ECO:0000256" key="3">
    <source>
        <dbReference type="ARBA" id="ARBA00022898"/>
    </source>
</evidence>
<keyword evidence="4" id="KW-0456">Lyase</keyword>
<dbReference type="InterPro" id="IPR015421">
    <property type="entry name" value="PyrdxlP-dep_Trfase_major"/>
</dbReference>
<gene>
    <name evidence="7" type="ORF">HMPREF9997_01860</name>
</gene>
<dbReference type="InterPro" id="IPR015424">
    <property type="entry name" value="PyrdxlP-dep_Trfase"/>
</dbReference>
<dbReference type="Gene3D" id="3.40.640.10">
    <property type="entry name" value="Type I PLP-dependent aspartate aminotransferase-like (Major domain)"/>
    <property type="match status" value="1"/>
</dbReference>
<dbReference type="CDD" id="cd00609">
    <property type="entry name" value="AAT_like"/>
    <property type="match status" value="1"/>
</dbReference>
<name>L1MEL4_9CORY</name>
<keyword evidence="7" id="KW-0032">Aminotransferase</keyword>
<dbReference type="PANTHER" id="PTHR43525:SF2">
    <property type="entry name" value="CYSTATHIONINE BETA-LYASE-RELATED"/>
    <property type="match status" value="1"/>
</dbReference>
<dbReference type="InterPro" id="IPR015422">
    <property type="entry name" value="PyrdxlP-dep_Trfase_small"/>
</dbReference>
<dbReference type="eggNOG" id="COG1168">
    <property type="taxonomic scope" value="Bacteria"/>
</dbReference>
<dbReference type="GO" id="GO:0008483">
    <property type="term" value="F:transaminase activity"/>
    <property type="evidence" value="ECO:0007669"/>
    <property type="project" value="UniProtKB-KW"/>
</dbReference>
<comment type="caution">
    <text evidence="7">The sequence shown here is derived from an EMBL/GenBank/DDBJ whole genome shotgun (WGS) entry which is preliminary data.</text>
</comment>
<dbReference type="InterPro" id="IPR051798">
    <property type="entry name" value="Class-II_PLP-Dep_Aminotrans"/>
</dbReference>
<keyword evidence="8" id="KW-1185">Reference proteome</keyword>
<dbReference type="STRING" id="1035195.HMPREF9997_01860"/>
<evidence type="ECO:0000256" key="5">
    <source>
        <dbReference type="ARBA" id="ARBA00037974"/>
    </source>
</evidence>
<evidence type="ECO:0000256" key="4">
    <source>
        <dbReference type="ARBA" id="ARBA00023239"/>
    </source>
</evidence>
<dbReference type="SUPFAM" id="SSF53383">
    <property type="entry name" value="PLP-dependent transferases"/>
    <property type="match status" value="1"/>
</dbReference>
<comment type="similarity">
    <text evidence="5">Belongs to the class-II pyridoxal-phosphate-dependent aminotransferase family. MalY/PatB cystathionine beta-lyase subfamily.</text>
</comment>
<dbReference type="PATRIC" id="fig|1035195.3.peg.1681"/>
<dbReference type="RefSeq" id="WP_006064085.1">
    <property type="nucleotide sequence ID" value="NZ_KB290831.1"/>
</dbReference>
<dbReference type="Proteomes" id="UP000010445">
    <property type="component" value="Unassembled WGS sequence"/>
</dbReference>
<keyword evidence="3" id="KW-0663">Pyridoxal phosphate</keyword>
<dbReference type="Gene3D" id="3.90.1150.10">
    <property type="entry name" value="Aspartate Aminotransferase, domain 1"/>
    <property type="match status" value="1"/>
</dbReference>
<keyword evidence="7" id="KW-0808">Transferase</keyword>
<dbReference type="EMBL" id="AMEM01000024">
    <property type="protein sequence ID" value="EKX89389.1"/>
    <property type="molecule type" value="Genomic_DNA"/>
</dbReference>
<reference evidence="7 8" key="1">
    <citation type="submission" date="2012-05" db="EMBL/GenBank/DDBJ databases">
        <authorList>
            <person name="Weinstock G."/>
            <person name="Sodergren E."/>
            <person name="Lobos E.A."/>
            <person name="Fulton L."/>
            <person name="Fulton R."/>
            <person name="Courtney L."/>
            <person name="Fronick C."/>
            <person name="O'Laughlin M."/>
            <person name="Godfrey J."/>
            <person name="Wilson R.M."/>
            <person name="Miner T."/>
            <person name="Farmer C."/>
            <person name="Delehaunty K."/>
            <person name="Cordes M."/>
            <person name="Minx P."/>
            <person name="Tomlinson C."/>
            <person name="Chen J."/>
            <person name="Wollam A."/>
            <person name="Pepin K.H."/>
            <person name="Bhonagiri V."/>
            <person name="Zhang X."/>
            <person name="Suruliraj S."/>
            <person name="Warren W."/>
            <person name="Mitreva M."/>
            <person name="Mardis E.R."/>
            <person name="Wilson R.K."/>
        </authorList>
    </citation>
    <scope>NUCLEOTIDE SEQUENCE [LARGE SCALE GENOMIC DNA]</scope>
    <source>
        <strain evidence="7 8">F0235</strain>
    </source>
</reference>
<dbReference type="Pfam" id="PF00155">
    <property type="entry name" value="Aminotran_1_2"/>
    <property type="match status" value="1"/>
</dbReference>
<dbReference type="InterPro" id="IPR004839">
    <property type="entry name" value="Aminotransferase_I/II_large"/>
</dbReference>
<comment type="cofactor">
    <cofactor evidence="1">
        <name>pyridoxal 5'-phosphate</name>
        <dbReference type="ChEBI" id="CHEBI:597326"/>
    </cofactor>
</comment>
<evidence type="ECO:0000256" key="2">
    <source>
        <dbReference type="ARBA" id="ARBA00012224"/>
    </source>
</evidence>
<dbReference type="HOGENOM" id="CLU_017584_15_2_11"/>
<protein>
    <recommendedName>
        <fullName evidence="2">cysteine-S-conjugate beta-lyase</fullName>
        <ecNumber evidence="2">4.4.1.13</ecNumber>
    </recommendedName>
</protein>
<evidence type="ECO:0000313" key="7">
    <source>
        <dbReference type="EMBL" id="EKX89389.1"/>
    </source>
</evidence>
<dbReference type="AlphaFoldDB" id="L1MEL4"/>
<proteinExistence type="inferred from homology"/>
<dbReference type="OrthoDB" id="3224382at2"/>
<dbReference type="GO" id="GO:0030170">
    <property type="term" value="F:pyridoxal phosphate binding"/>
    <property type="evidence" value="ECO:0007669"/>
    <property type="project" value="InterPro"/>
</dbReference>